<dbReference type="PANTHER" id="PTHR47959:SF13">
    <property type="entry name" value="ATP-DEPENDENT RNA HELICASE RHLE"/>
    <property type="match status" value="1"/>
</dbReference>
<feature type="short sequence motif" description="Q motif" evidence="6">
    <location>
        <begin position="2"/>
        <end position="30"/>
    </location>
</feature>
<evidence type="ECO:0000256" key="8">
    <source>
        <dbReference type="SAM" id="MobiDB-lite"/>
    </source>
</evidence>
<accession>A0ABT5HEJ0</accession>
<dbReference type="SMART" id="SM00490">
    <property type="entry name" value="HELICc"/>
    <property type="match status" value="1"/>
</dbReference>
<dbReference type="PROSITE" id="PS00039">
    <property type="entry name" value="DEAD_ATP_HELICASE"/>
    <property type="match status" value="1"/>
</dbReference>
<evidence type="ECO:0000256" key="7">
    <source>
        <dbReference type="RuleBase" id="RU000492"/>
    </source>
</evidence>
<evidence type="ECO:0000259" key="11">
    <source>
        <dbReference type="PROSITE" id="PS51195"/>
    </source>
</evidence>
<evidence type="ECO:0000313" key="12">
    <source>
        <dbReference type="EMBL" id="MDC7674669.1"/>
    </source>
</evidence>
<reference evidence="12 13" key="1">
    <citation type="submission" date="2023-01" db="EMBL/GenBank/DDBJ databases">
        <title>Novel species of the genus Asticcacaulis isolated from rivers.</title>
        <authorList>
            <person name="Lu H."/>
        </authorList>
    </citation>
    <scope>NUCLEOTIDE SEQUENCE [LARGE SCALE GENOMIC DNA]</scope>
    <source>
        <strain evidence="12 13">LKC15W</strain>
    </source>
</reference>
<gene>
    <name evidence="12" type="ORF">PQU98_00840</name>
</gene>
<evidence type="ECO:0000256" key="4">
    <source>
        <dbReference type="ARBA" id="ARBA00022840"/>
    </source>
</evidence>
<dbReference type="InterPro" id="IPR014001">
    <property type="entry name" value="Helicase_ATP-bd"/>
</dbReference>
<evidence type="ECO:0000259" key="9">
    <source>
        <dbReference type="PROSITE" id="PS51192"/>
    </source>
</evidence>
<dbReference type="InterPro" id="IPR014014">
    <property type="entry name" value="RNA_helicase_DEAD_Q_motif"/>
</dbReference>
<evidence type="ECO:0000259" key="10">
    <source>
        <dbReference type="PROSITE" id="PS51194"/>
    </source>
</evidence>
<dbReference type="InterPro" id="IPR044742">
    <property type="entry name" value="DEAD/DEAH_RhlB"/>
</dbReference>
<evidence type="ECO:0000256" key="6">
    <source>
        <dbReference type="PROSITE-ProRule" id="PRU00552"/>
    </source>
</evidence>
<dbReference type="CDD" id="cd00268">
    <property type="entry name" value="DEADc"/>
    <property type="match status" value="1"/>
</dbReference>
<dbReference type="SUPFAM" id="SSF52540">
    <property type="entry name" value="P-loop containing nucleoside triphosphate hydrolases"/>
    <property type="match status" value="1"/>
</dbReference>
<dbReference type="GO" id="GO:0004386">
    <property type="term" value="F:helicase activity"/>
    <property type="evidence" value="ECO:0007669"/>
    <property type="project" value="UniProtKB-KW"/>
</dbReference>
<dbReference type="CDD" id="cd18787">
    <property type="entry name" value="SF2_C_DEAD"/>
    <property type="match status" value="1"/>
</dbReference>
<dbReference type="PROSITE" id="PS51194">
    <property type="entry name" value="HELICASE_CTER"/>
    <property type="match status" value="1"/>
</dbReference>
<proteinExistence type="inferred from homology"/>
<keyword evidence="2 7" id="KW-0378">Hydrolase</keyword>
<comment type="caution">
    <text evidence="12">The sequence shown here is derived from an EMBL/GenBank/DDBJ whole genome shotgun (WGS) entry which is preliminary data.</text>
</comment>
<evidence type="ECO:0000256" key="1">
    <source>
        <dbReference type="ARBA" id="ARBA00022741"/>
    </source>
</evidence>
<feature type="compositionally biased region" description="Basic and acidic residues" evidence="8">
    <location>
        <begin position="449"/>
        <end position="461"/>
    </location>
</feature>
<dbReference type="PROSITE" id="PS51192">
    <property type="entry name" value="HELICASE_ATP_BIND_1"/>
    <property type="match status" value="1"/>
</dbReference>
<protein>
    <submittedName>
        <fullName evidence="12">DEAD/DEAH box helicase</fullName>
    </submittedName>
</protein>
<organism evidence="12 13">
    <name type="scientific">Asticcacaulis machinosus</name>
    <dbReference type="NCBI Taxonomy" id="2984211"/>
    <lineage>
        <taxon>Bacteria</taxon>
        <taxon>Pseudomonadati</taxon>
        <taxon>Pseudomonadota</taxon>
        <taxon>Alphaproteobacteria</taxon>
        <taxon>Caulobacterales</taxon>
        <taxon>Caulobacteraceae</taxon>
        <taxon>Asticcacaulis</taxon>
    </lineage>
</organism>
<keyword evidence="1 7" id="KW-0547">Nucleotide-binding</keyword>
<dbReference type="InterPro" id="IPR000629">
    <property type="entry name" value="RNA-helicase_DEAD-box_CS"/>
</dbReference>
<dbReference type="Gene3D" id="3.40.50.300">
    <property type="entry name" value="P-loop containing nucleotide triphosphate hydrolases"/>
    <property type="match status" value="2"/>
</dbReference>
<feature type="region of interest" description="Disordered" evidence="8">
    <location>
        <begin position="387"/>
        <end position="465"/>
    </location>
</feature>
<dbReference type="EMBL" id="JAQQKV010000001">
    <property type="protein sequence ID" value="MDC7674669.1"/>
    <property type="molecule type" value="Genomic_DNA"/>
</dbReference>
<evidence type="ECO:0000256" key="2">
    <source>
        <dbReference type="ARBA" id="ARBA00022801"/>
    </source>
</evidence>
<evidence type="ECO:0000313" key="13">
    <source>
        <dbReference type="Proteomes" id="UP001218579"/>
    </source>
</evidence>
<comment type="similarity">
    <text evidence="5 7">Belongs to the DEAD box helicase family.</text>
</comment>
<feature type="compositionally biased region" description="Basic and acidic residues" evidence="8">
    <location>
        <begin position="388"/>
        <end position="423"/>
    </location>
</feature>
<dbReference type="InterPro" id="IPR001650">
    <property type="entry name" value="Helicase_C-like"/>
</dbReference>
<evidence type="ECO:0000256" key="3">
    <source>
        <dbReference type="ARBA" id="ARBA00022806"/>
    </source>
</evidence>
<dbReference type="InterPro" id="IPR011545">
    <property type="entry name" value="DEAD/DEAH_box_helicase_dom"/>
</dbReference>
<dbReference type="PROSITE" id="PS51195">
    <property type="entry name" value="Q_MOTIF"/>
    <property type="match status" value="1"/>
</dbReference>
<dbReference type="InterPro" id="IPR027417">
    <property type="entry name" value="P-loop_NTPase"/>
</dbReference>
<dbReference type="Proteomes" id="UP001218579">
    <property type="component" value="Unassembled WGS sequence"/>
</dbReference>
<dbReference type="Pfam" id="PF00271">
    <property type="entry name" value="Helicase_C"/>
    <property type="match status" value="1"/>
</dbReference>
<dbReference type="Pfam" id="PF00270">
    <property type="entry name" value="DEAD"/>
    <property type="match status" value="1"/>
</dbReference>
<feature type="domain" description="DEAD-box RNA helicase Q" evidence="11">
    <location>
        <begin position="2"/>
        <end position="30"/>
    </location>
</feature>
<name>A0ABT5HEJ0_9CAUL</name>
<keyword evidence="13" id="KW-1185">Reference proteome</keyword>
<sequence length="484" mass="53480">MTKFTDLGLSPEVLKAIAETGYDTPTAIQEQAIPVALTGLDVLGIAQTGTGKTAAFTLPMIERLAAGRSRARMPRAIVLAPTRELADQVSEAFEKYAKYHKLNWALLIGGVSMADQVAKLDKGVDVLIATPGRLLDLFERSKVMLNGVQIMVVDEADRMLDMGFIPDIERIFKLTPPSRQTLFFSATMAPEITRITQAFLKNPVRIEVSRPATTNDNIKQFVYRVPSGNALNTAKAKRIALRAIISTLDIKNGIVFCNRKTDVDIVAKSLSVHGFNAAPIHGDLDQTLRMKTLDSFRKGDLTLLVASDVAARGLDIPDVGHVFNFDVPHHADDYVHRIGRTGRAGRSGEAYLLLSSADEKNYDKVLKLTKKEPEALAIDVDFSALAEDTGRKSPRPDRKPRRGDRDKSVKTAQKTEPESEIKSEPAVNENTVIENKLETPKPSRKRNRADRPSETQEKSTDYEELAEGFGWHVPAFLLRSVDLK</sequence>
<dbReference type="SMART" id="SM00487">
    <property type="entry name" value="DEXDc"/>
    <property type="match status" value="1"/>
</dbReference>
<keyword evidence="4 7" id="KW-0067">ATP-binding</keyword>
<dbReference type="InterPro" id="IPR050079">
    <property type="entry name" value="DEAD_box_RNA_helicase"/>
</dbReference>
<keyword evidence="3 7" id="KW-0347">Helicase</keyword>
<dbReference type="PANTHER" id="PTHR47959">
    <property type="entry name" value="ATP-DEPENDENT RNA HELICASE RHLE-RELATED"/>
    <property type="match status" value="1"/>
</dbReference>
<feature type="domain" description="Helicase ATP-binding" evidence="9">
    <location>
        <begin position="33"/>
        <end position="206"/>
    </location>
</feature>
<feature type="domain" description="Helicase C-terminal" evidence="10">
    <location>
        <begin position="240"/>
        <end position="384"/>
    </location>
</feature>
<evidence type="ECO:0000256" key="5">
    <source>
        <dbReference type="ARBA" id="ARBA00038437"/>
    </source>
</evidence>
<dbReference type="RefSeq" id="WP_272742995.1">
    <property type="nucleotide sequence ID" value="NZ_JAQQKV010000001.1"/>
</dbReference>